<dbReference type="EMBL" id="SMRT01000008">
    <property type="protein sequence ID" value="TDF96162.1"/>
    <property type="molecule type" value="Genomic_DNA"/>
</dbReference>
<evidence type="ECO:0000256" key="1">
    <source>
        <dbReference type="SAM" id="MobiDB-lite"/>
    </source>
</evidence>
<dbReference type="Proteomes" id="UP000295636">
    <property type="component" value="Unassembled WGS sequence"/>
</dbReference>
<dbReference type="AlphaFoldDB" id="A0A4R5KLS8"/>
<feature type="signal peptide" evidence="2">
    <location>
        <begin position="1"/>
        <end position="22"/>
    </location>
</feature>
<sequence>MVSMSPLFRKRCFGMFCCSLLAAGILGCQTQGGAKAPAAAASNGVPPINIQAEPQANKQSDAPASSPVSDSASENRKTAPEIQRDGKQGASPPNVTDTRNDKLQQDQRQTTACGKLGFGKEGQAAEIELPLNCIAASYGADDPDNPTTVTPKTPLNTVPYSIPSELRGKLAAYWMNLGDNVRGVLLLAPADWKITSAAVGANGSSGIRLENPKDPGQYISYMDNGGCQGCVIANIGAYFPKLKGWAEQQGFTSEPVPEINKQTLLHPNLMAFSKKTPVQGYAVNGVAYQKHGGGGGIFRMQEVQLPDSEHRLAQVILNLFVALNRAGSDVS</sequence>
<gene>
    <name evidence="3" type="ORF">E1757_17315</name>
</gene>
<proteinExistence type="predicted"/>
<evidence type="ECO:0000313" key="3">
    <source>
        <dbReference type="EMBL" id="TDF96162.1"/>
    </source>
</evidence>
<dbReference type="OrthoDB" id="2606423at2"/>
<name>A0A4R5KLS8_9BACL</name>
<reference evidence="3 4" key="1">
    <citation type="submission" date="2019-03" db="EMBL/GenBank/DDBJ databases">
        <title>This is whole genome sequence of Paenibacillus sp MS74 strain.</title>
        <authorList>
            <person name="Trinh H.N."/>
        </authorList>
    </citation>
    <scope>NUCLEOTIDE SEQUENCE [LARGE SCALE GENOMIC DNA]</scope>
    <source>
        <strain evidence="3 4">MS74</strain>
    </source>
</reference>
<dbReference type="InterPro" id="IPR032322">
    <property type="entry name" value="DUF4850"/>
</dbReference>
<organism evidence="3 4">
    <name type="scientific">Paenibacillus piri</name>
    <dbReference type="NCBI Taxonomy" id="2547395"/>
    <lineage>
        <taxon>Bacteria</taxon>
        <taxon>Bacillati</taxon>
        <taxon>Bacillota</taxon>
        <taxon>Bacilli</taxon>
        <taxon>Bacillales</taxon>
        <taxon>Paenibacillaceae</taxon>
        <taxon>Paenibacillus</taxon>
    </lineage>
</organism>
<keyword evidence="4" id="KW-1185">Reference proteome</keyword>
<feature type="compositionally biased region" description="Low complexity" evidence="1">
    <location>
        <begin position="60"/>
        <end position="72"/>
    </location>
</feature>
<comment type="caution">
    <text evidence="3">The sequence shown here is derived from an EMBL/GenBank/DDBJ whole genome shotgun (WGS) entry which is preliminary data.</text>
</comment>
<feature type="compositionally biased region" description="Basic and acidic residues" evidence="1">
    <location>
        <begin position="73"/>
        <end position="87"/>
    </location>
</feature>
<accession>A0A4R5KLS8</accession>
<protein>
    <submittedName>
        <fullName evidence="3">DUF4850 domain-containing protein</fullName>
    </submittedName>
</protein>
<keyword evidence="2" id="KW-0732">Signal</keyword>
<dbReference type="Pfam" id="PF16142">
    <property type="entry name" value="DUF4850"/>
    <property type="match status" value="1"/>
</dbReference>
<evidence type="ECO:0000256" key="2">
    <source>
        <dbReference type="SAM" id="SignalP"/>
    </source>
</evidence>
<evidence type="ECO:0000313" key="4">
    <source>
        <dbReference type="Proteomes" id="UP000295636"/>
    </source>
</evidence>
<feature type="region of interest" description="Disordered" evidence="1">
    <location>
        <begin position="46"/>
        <end position="108"/>
    </location>
</feature>
<feature type="chain" id="PRO_5038863518" evidence="2">
    <location>
        <begin position="23"/>
        <end position="331"/>
    </location>
</feature>